<feature type="domain" description="Gcp-like" evidence="2">
    <location>
        <begin position="31"/>
        <end position="150"/>
    </location>
</feature>
<evidence type="ECO:0000313" key="3">
    <source>
        <dbReference type="EMBL" id="MZR23842.1"/>
    </source>
</evidence>
<keyword evidence="3" id="KW-0808">Transferase</keyword>
<dbReference type="Proteomes" id="UP000445696">
    <property type="component" value="Unassembled WGS sequence"/>
</dbReference>
<evidence type="ECO:0000313" key="4">
    <source>
        <dbReference type="Proteomes" id="UP000445696"/>
    </source>
</evidence>
<dbReference type="PANTHER" id="PTHR11735:SF11">
    <property type="entry name" value="TRNA THREONYLCARBAMOYLADENOSINE BIOSYNTHESIS PROTEIN TSAB"/>
    <property type="match status" value="1"/>
</dbReference>
<comment type="caution">
    <text evidence="3">The sequence shown here is derived from an EMBL/GenBank/DDBJ whole genome shotgun (WGS) entry which is preliminary data.</text>
</comment>
<dbReference type="PANTHER" id="PTHR11735">
    <property type="entry name" value="TRNA N6-ADENOSINE THREONYLCARBAMOYLTRANSFERASE"/>
    <property type="match status" value="1"/>
</dbReference>
<reference evidence="3 4" key="1">
    <citation type="journal article" date="2014" name="Int. J. Syst. Evol. Microbiol.">
        <title>Sneathiella chungangensis sp. nov., isolated from a marine sand, and emended description of the genus Sneathiella.</title>
        <authorList>
            <person name="Siamphan C."/>
            <person name="Kim H."/>
            <person name="Lee J.S."/>
            <person name="Kim W."/>
        </authorList>
    </citation>
    <scope>NUCLEOTIDE SEQUENCE [LARGE SCALE GENOMIC DNA]</scope>
    <source>
        <strain evidence="3 4">KCTC 32476</strain>
    </source>
</reference>
<dbReference type="OrthoDB" id="9809995at2"/>
<dbReference type="Gene3D" id="3.30.420.40">
    <property type="match status" value="2"/>
</dbReference>
<dbReference type="InterPro" id="IPR043129">
    <property type="entry name" value="ATPase_NBD"/>
</dbReference>
<feature type="region of interest" description="Disordered" evidence="1">
    <location>
        <begin position="202"/>
        <end position="234"/>
    </location>
</feature>
<evidence type="ECO:0000256" key="1">
    <source>
        <dbReference type="SAM" id="MobiDB-lite"/>
    </source>
</evidence>
<dbReference type="NCBIfam" id="TIGR03725">
    <property type="entry name" value="T6A_YeaZ"/>
    <property type="match status" value="1"/>
</dbReference>
<dbReference type="InterPro" id="IPR022496">
    <property type="entry name" value="T6A_TsaB"/>
</dbReference>
<dbReference type="GO" id="GO:0005829">
    <property type="term" value="C:cytosol"/>
    <property type="evidence" value="ECO:0007669"/>
    <property type="project" value="TreeGrafter"/>
</dbReference>
<dbReference type="AlphaFoldDB" id="A0A845MJQ1"/>
<organism evidence="3 4">
    <name type="scientific">Sneathiella chungangensis</name>
    <dbReference type="NCBI Taxonomy" id="1418234"/>
    <lineage>
        <taxon>Bacteria</taxon>
        <taxon>Pseudomonadati</taxon>
        <taxon>Pseudomonadota</taxon>
        <taxon>Alphaproteobacteria</taxon>
        <taxon>Sneathiellales</taxon>
        <taxon>Sneathiellaceae</taxon>
        <taxon>Sneathiella</taxon>
    </lineage>
</organism>
<evidence type="ECO:0000259" key="2">
    <source>
        <dbReference type="Pfam" id="PF00814"/>
    </source>
</evidence>
<accession>A0A845MJQ1</accession>
<dbReference type="GO" id="GO:0016740">
    <property type="term" value="F:transferase activity"/>
    <property type="evidence" value="ECO:0007669"/>
    <property type="project" value="UniProtKB-KW"/>
</dbReference>
<name>A0A845MJQ1_9PROT</name>
<dbReference type="Pfam" id="PF00814">
    <property type="entry name" value="TsaD"/>
    <property type="match status" value="1"/>
</dbReference>
<keyword evidence="4" id="KW-1185">Reference proteome</keyword>
<dbReference type="GO" id="GO:0002949">
    <property type="term" value="P:tRNA threonylcarbamoyladenosine modification"/>
    <property type="evidence" value="ECO:0007669"/>
    <property type="project" value="InterPro"/>
</dbReference>
<dbReference type="RefSeq" id="WP_161340271.1">
    <property type="nucleotide sequence ID" value="NZ_JBHSDG010000003.1"/>
</dbReference>
<gene>
    <name evidence="3" type="primary">tsaB</name>
    <name evidence="3" type="ORF">GQF03_16010</name>
</gene>
<dbReference type="InterPro" id="IPR000905">
    <property type="entry name" value="Gcp-like_dom"/>
</dbReference>
<dbReference type="SUPFAM" id="SSF53067">
    <property type="entry name" value="Actin-like ATPase domain"/>
    <property type="match status" value="2"/>
</dbReference>
<proteinExistence type="predicted"/>
<dbReference type="EMBL" id="WTVA01000015">
    <property type="protein sequence ID" value="MZR23842.1"/>
    <property type="molecule type" value="Genomic_DNA"/>
</dbReference>
<protein>
    <submittedName>
        <fullName evidence="3">tRNA (Adenosine(37)-N6)-threonylcarbamoyltransferase complex dimerization subunit type 1 TsaB</fullName>
    </submittedName>
</protein>
<sequence>MKILAFDTAMNACSVAITEGTLVLHHVHEKRRRGHAEALLPMIEASMRETGLGYPDIDLIAVTVGPGTFTGLRIGLAAARGIALAAKKPLIGITTLEAISAAVSPSMAAERPVIATADARRGEIYLQAFRRIENDSLITPLTDAAAVKTEDALASVGLDRAVLVGSGAPLLAAQGGFDPQKFELLAIDDDPDAIQVARLAFGRGRPPADTPPPAPVYLRAPDAKLPGGKDPTAS</sequence>